<dbReference type="InterPro" id="IPR039422">
    <property type="entry name" value="MarR/SlyA-like"/>
</dbReference>
<organism evidence="2 3">
    <name type="scientific">Saccharopolyspora elongata</name>
    <dbReference type="NCBI Taxonomy" id="2530387"/>
    <lineage>
        <taxon>Bacteria</taxon>
        <taxon>Bacillati</taxon>
        <taxon>Actinomycetota</taxon>
        <taxon>Actinomycetes</taxon>
        <taxon>Pseudonocardiales</taxon>
        <taxon>Pseudonocardiaceae</taxon>
        <taxon>Saccharopolyspora</taxon>
    </lineage>
</organism>
<dbReference type="PANTHER" id="PTHR33164:SF94">
    <property type="entry name" value="TRANSCRIPTIONAL REGULATORY PROTEIN-RELATED"/>
    <property type="match status" value="1"/>
</dbReference>
<dbReference type="InterPro" id="IPR036390">
    <property type="entry name" value="WH_DNA-bd_sf"/>
</dbReference>
<gene>
    <name evidence="2" type="ORF">E1288_05320</name>
</gene>
<dbReference type="GO" id="GO:0006950">
    <property type="term" value="P:response to stress"/>
    <property type="evidence" value="ECO:0007669"/>
    <property type="project" value="TreeGrafter"/>
</dbReference>
<dbReference type="SUPFAM" id="SSF46785">
    <property type="entry name" value="Winged helix' DNA-binding domain"/>
    <property type="match status" value="1"/>
</dbReference>
<reference evidence="2 3" key="1">
    <citation type="submission" date="2019-03" db="EMBL/GenBank/DDBJ databases">
        <title>Draft genome sequences of novel Actinobacteria.</title>
        <authorList>
            <person name="Sahin N."/>
            <person name="Ay H."/>
            <person name="Saygin H."/>
        </authorList>
    </citation>
    <scope>NUCLEOTIDE SEQUENCE [LARGE SCALE GENOMIC DNA]</scope>
    <source>
        <strain evidence="2 3">7K502</strain>
    </source>
</reference>
<dbReference type="PRINTS" id="PR00598">
    <property type="entry name" value="HTHMARR"/>
</dbReference>
<accession>A0A4R4ZDB6</accession>
<dbReference type="PANTHER" id="PTHR33164">
    <property type="entry name" value="TRANSCRIPTIONAL REGULATOR, MARR FAMILY"/>
    <property type="match status" value="1"/>
</dbReference>
<dbReference type="OrthoDB" id="3573114at2"/>
<dbReference type="Gene3D" id="1.10.10.10">
    <property type="entry name" value="Winged helix-like DNA-binding domain superfamily/Winged helix DNA-binding domain"/>
    <property type="match status" value="1"/>
</dbReference>
<evidence type="ECO:0000313" key="2">
    <source>
        <dbReference type="EMBL" id="TDD55269.1"/>
    </source>
</evidence>
<name>A0A4R4ZDB6_9PSEU</name>
<dbReference type="EMBL" id="SMKW01000004">
    <property type="protein sequence ID" value="TDD55269.1"/>
    <property type="molecule type" value="Genomic_DNA"/>
</dbReference>
<sequence>MVAVTARSLARLDSDVTLSQYRALVSLVSLGPQRTSDLAQELGVATSTATRLADRLVGKGLVVRTQRRDDLRATWIGLTCDGKALLGQAMKLRRAEIRALLRSLPTGERNGRGVTTVLNAFAEVANEPTEEDWWNRWQRCDQSASSHESLVDPQRGKALR</sequence>
<dbReference type="InterPro" id="IPR000835">
    <property type="entry name" value="HTH_MarR-typ"/>
</dbReference>
<dbReference type="GO" id="GO:0003700">
    <property type="term" value="F:DNA-binding transcription factor activity"/>
    <property type="evidence" value="ECO:0007669"/>
    <property type="project" value="InterPro"/>
</dbReference>
<dbReference type="AlphaFoldDB" id="A0A4R4ZDB6"/>
<evidence type="ECO:0000313" key="3">
    <source>
        <dbReference type="Proteomes" id="UP000294947"/>
    </source>
</evidence>
<dbReference type="Proteomes" id="UP000294947">
    <property type="component" value="Unassembled WGS sequence"/>
</dbReference>
<dbReference type="SMART" id="SM00347">
    <property type="entry name" value="HTH_MARR"/>
    <property type="match status" value="1"/>
</dbReference>
<feature type="domain" description="HTH marR-type" evidence="1">
    <location>
        <begin position="1"/>
        <end position="126"/>
    </location>
</feature>
<dbReference type="PROSITE" id="PS50995">
    <property type="entry name" value="HTH_MARR_2"/>
    <property type="match status" value="1"/>
</dbReference>
<proteinExistence type="predicted"/>
<keyword evidence="3" id="KW-1185">Reference proteome</keyword>
<dbReference type="InterPro" id="IPR036388">
    <property type="entry name" value="WH-like_DNA-bd_sf"/>
</dbReference>
<evidence type="ECO:0000259" key="1">
    <source>
        <dbReference type="PROSITE" id="PS50995"/>
    </source>
</evidence>
<dbReference type="Pfam" id="PF01047">
    <property type="entry name" value="MarR"/>
    <property type="match status" value="1"/>
</dbReference>
<protein>
    <submittedName>
        <fullName evidence="2">MarR family transcriptional regulator</fullName>
    </submittedName>
</protein>
<comment type="caution">
    <text evidence="2">The sequence shown here is derived from an EMBL/GenBank/DDBJ whole genome shotgun (WGS) entry which is preliminary data.</text>
</comment>